<keyword evidence="2" id="KW-1185">Reference proteome</keyword>
<organism evidence="1 2">
    <name type="scientific">Dothistroma septosporum (strain NZE10 / CBS 128990)</name>
    <name type="common">Red band needle blight fungus</name>
    <name type="synonym">Mycosphaerella pini</name>
    <dbReference type="NCBI Taxonomy" id="675120"/>
    <lineage>
        <taxon>Eukaryota</taxon>
        <taxon>Fungi</taxon>
        <taxon>Dikarya</taxon>
        <taxon>Ascomycota</taxon>
        <taxon>Pezizomycotina</taxon>
        <taxon>Dothideomycetes</taxon>
        <taxon>Dothideomycetidae</taxon>
        <taxon>Mycosphaerellales</taxon>
        <taxon>Mycosphaerellaceae</taxon>
        <taxon>Dothistroma</taxon>
    </lineage>
</organism>
<dbReference type="EMBL" id="KB446538">
    <property type="protein sequence ID" value="EME45776.1"/>
    <property type="molecule type" value="Genomic_DNA"/>
</dbReference>
<evidence type="ECO:0000313" key="2">
    <source>
        <dbReference type="Proteomes" id="UP000016933"/>
    </source>
</evidence>
<dbReference type="OrthoDB" id="3648748at2759"/>
<proteinExistence type="predicted"/>
<accession>N1PQQ2</accession>
<gene>
    <name evidence="1" type="ORF">DOTSEDRAFT_52958</name>
</gene>
<reference evidence="2" key="1">
    <citation type="journal article" date="2012" name="PLoS Genet.">
        <title>The genomes of the fungal plant pathogens Cladosporium fulvum and Dothistroma septosporum reveal adaptation to different hosts and lifestyles but also signatures of common ancestry.</title>
        <authorList>
            <person name="de Wit P.J.G.M."/>
            <person name="van der Burgt A."/>
            <person name="Oekmen B."/>
            <person name="Stergiopoulos I."/>
            <person name="Abd-Elsalam K.A."/>
            <person name="Aerts A.L."/>
            <person name="Bahkali A.H."/>
            <person name="Beenen H.G."/>
            <person name="Chettri P."/>
            <person name="Cox M.P."/>
            <person name="Datema E."/>
            <person name="de Vries R.P."/>
            <person name="Dhillon B."/>
            <person name="Ganley A.R."/>
            <person name="Griffiths S.A."/>
            <person name="Guo Y."/>
            <person name="Hamelin R.C."/>
            <person name="Henrissat B."/>
            <person name="Kabir M.S."/>
            <person name="Jashni M.K."/>
            <person name="Kema G."/>
            <person name="Klaubauf S."/>
            <person name="Lapidus A."/>
            <person name="Levasseur A."/>
            <person name="Lindquist E."/>
            <person name="Mehrabi R."/>
            <person name="Ohm R.A."/>
            <person name="Owen T.J."/>
            <person name="Salamov A."/>
            <person name="Schwelm A."/>
            <person name="Schijlen E."/>
            <person name="Sun H."/>
            <person name="van den Burg H.A."/>
            <person name="van Ham R.C.H.J."/>
            <person name="Zhang S."/>
            <person name="Goodwin S.B."/>
            <person name="Grigoriev I.V."/>
            <person name="Collemare J."/>
            <person name="Bradshaw R.E."/>
        </authorList>
    </citation>
    <scope>NUCLEOTIDE SEQUENCE [LARGE SCALE GENOMIC DNA]</scope>
    <source>
        <strain evidence="2">NZE10 / CBS 128990</strain>
    </source>
</reference>
<dbReference type="Proteomes" id="UP000016933">
    <property type="component" value="Unassembled WGS sequence"/>
</dbReference>
<dbReference type="OMA" id="YATDYYI"/>
<protein>
    <submittedName>
        <fullName evidence="1">Uncharacterized protein</fullName>
    </submittedName>
</protein>
<evidence type="ECO:0000313" key="1">
    <source>
        <dbReference type="EMBL" id="EME45776.1"/>
    </source>
</evidence>
<sequence>MTNVLGLPNIGLQPDTWYSIQSYATDYYIGVGNSSAISQLSSVTDSSLWQFIPGSAPASYAVRSKTSEGRYCLNPGPELQLCDSIAAQYRVFNTAEDEAASVFVPSTDRQSAALYVQGESEEGDGVETKDLEGLGGKEGGLLFEVKSPASVPCDSVLVTLKLCYGRLQQHKFGSIIVPDQHHISDPSIASSTIVITQDTSSAPTLLAGRATPMILIDTKTPSPSTSASATPGVEVSTGAGAVLKETGILIGMAASIGLWLV</sequence>
<dbReference type="AlphaFoldDB" id="N1PQQ2"/>
<dbReference type="HOGENOM" id="CLU_1065683_0_0_1"/>
<reference evidence="1 2" key="2">
    <citation type="journal article" date="2012" name="PLoS Pathog.">
        <title>Diverse lifestyles and strategies of plant pathogenesis encoded in the genomes of eighteen Dothideomycetes fungi.</title>
        <authorList>
            <person name="Ohm R.A."/>
            <person name="Feau N."/>
            <person name="Henrissat B."/>
            <person name="Schoch C.L."/>
            <person name="Horwitz B.A."/>
            <person name="Barry K.W."/>
            <person name="Condon B.J."/>
            <person name="Copeland A.C."/>
            <person name="Dhillon B."/>
            <person name="Glaser F."/>
            <person name="Hesse C.N."/>
            <person name="Kosti I."/>
            <person name="LaButti K."/>
            <person name="Lindquist E.A."/>
            <person name="Lucas S."/>
            <person name="Salamov A.A."/>
            <person name="Bradshaw R.E."/>
            <person name="Ciuffetti L."/>
            <person name="Hamelin R.C."/>
            <person name="Kema G.H.J."/>
            <person name="Lawrence C."/>
            <person name="Scott J.A."/>
            <person name="Spatafora J.W."/>
            <person name="Turgeon B.G."/>
            <person name="de Wit P.J.G.M."/>
            <person name="Zhong S."/>
            <person name="Goodwin S.B."/>
            <person name="Grigoriev I.V."/>
        </authorList>
    </citation>
    <scope>NUCLEOTIDE SEQUENCE [LARGE SCALE GENOMIC DNA]</scope>
    <source>
        <strain evidence="2">NZE10 / CBS 128990</strain>
    </source>
</reference>
<name>N1PQQ2_DOTSN</name>